<evidence type="ECO:0000313" key="2">
    <source>
        <dbReference type="EMBL" id="MEQ2218090.1"/>
    </source>
</evidence>
<reference evidence="2 3" key="1">
    <citation type="submission" date="2021-06" db="EMBL/GenBank/DDBJ databases">
        <authorList>
            <person name="Palmer J.M."/>
        </authorList>
    </citation>
    <scope>NUCLEOTIDE SEQUENCE [LARGE SCALE GENOMIC DNA]</scope>
    <source>
        <strain evidence="2 3">XC_2019</strain>
        <tissue evidence="2">Muscle</tissue>
    </source>
</reference>
<dbReference type="EMBL" id="JAHRIN010076456">
    <property type="protein sequence ID" value="MEQ2218090.1"/>
    <property type="molecule type" value="Genomic_DNA"/>
</dbReference>
<gene>
    <name evidence="2" type="ORF">XENOCAPTIV_029233</name>
</gene>
<name>A0ABV0SD20_9TELE</name>
<evidence type="ECO:0000256" key="1">
    <source>
        <dbReference type="SAM" id="MobiDB-lite"/>
    </source>
</evidence>
<organism evidence="2 3">
    <name type="scientific">Xenoophorus captivus</name>
    <dbReference type="NCBI Taxonomy" id="1517983"/>
    <lineage>
        <taxon>Eukaryota</taxon>
        <taxon>Metazoa</taxon>
        <taxon>Chordata</taxon>
        <taxon>Craniata</taxon>
        <taxon>Vertebrata</taxon>
        <taxon>Euteleostomi</taxon>
        <taxon>Actinopterygii</taxon>
        <taxon>Neopterygii</taxon>
        <taxon>Teleostei</taxon>
        <taxon>Neoteleostei</taxon>
        <taxon>Acanthomorphata</taxon>
        <taxon>Ovalentaria</taxon>
        <taxon>Atherinomorphae</taxon>
        <taxon>Cyprinodontiformes</taxon>
        <taxon>Goodeidae</taxon>
        <taxon>Xenoophorus</taxon>
    </lineage>
</organism>
<protein>
    <submittedName>
        <fullName evidence="2">Uncharacterized protein</fullName>
    </submittedName>
</protein>
<sequence>MDIFDPQGYSCVFHASKCLSASICVCVCVCVQLFVWEPQAGPLSTASASTCSGKQACAQPCRPGSRWGHQNEGKTASQRTQRPRTPTQTRCVQYIQKVGHFSNSLGFMVYNSPPDSDSCVICLQWLLDRQFQTFLEDFSAVTELQFELLSACMYKFCISKTAPH</sequence>
<proteinExistence type="predicted"/>
<keyword evidence="3" id="KW-1185">Reference proteome</keyword>
<feature type="region of interest" description="Disordered" evidence="1">
    <location>
        <begin position="61"/>
        <end position="83"/>
    </location>
</feature>
<comment type="caution">
    <text evidence="2">The sequence shown here is derived from an EMBL/GenBank/DDBJ whole genome shotgun (WGS) entry which is preliminary data.</text>
</comment>
<evidence type="ECO:0000313" key="3">
    <source>
        <dbReference type="Proteomes" id="UP001434883"/>
    </source>
</evidence>
<accession>A0ABV0SD20</accession>
<dbReference type="Proteomes" id="UP001434883">
    <property type="component" value="Unassembled WGS sequence"/>
</dbReference>